<evidence type="ECO:0000256" key="3">
    <source>
        <dbReference type="ARBA" id="ARBA00008194"/>
    </source>
</evidence>
<dbReference type="OrthoDB" id="411017at2759"/>
<reference evidence="9" key="2">
    <citation type="submission" date="2020-08" db="EMBL/GenBank/DDBJ databases">
        <title>Plant Genome Project.</title>
        <authorList>
            <person name="Zhang R.-G."/>
        </authorList>
    </citation>
    <scope>NUCLEOTIDE SEQUENCE</scope>
    <source>
        <strain evidence="9">Huo1</strain>
        <tissue evidence="9">Leaf</tissue>
    </source>
</reference>
<proteinExistence type="inferred from homology"/>
<protein>
    <recommendedName>
        <fullName evidence="11">Peroxisomal membrane protein 11A</fullName>
    </recommendedName>
</protein>
<comment type="subunit">
    <text evidence="4">Homooligomer. Interacts with ARC5 and FIS1B on peroxisomes.</text>
</comment>
<sequence length="260" mass="28792">MDSNPDPKPQNPNPPPKSPPKNNKDFLIHLETYLAKRDGVDKLLKISRYAAKIALASSLLRHHTPLSARLKSFESSVGVSRKAFRLGKFVQDVNALRAIDAASHSRLSLILSVVAYGGEGVYYFIEQLVWLGKAGLIDKRHLNLLQKWSAWCEFVGYFGSVSLKVMELREIEVQERCAASSVDVAVVRGIKCGEEQERLRKLREKKVMKRLSVVQDLADGLMALADIRDGRGGVLASPLLLSSAGMLSALISTHKNWISC</sequence>
<evidence type="ECO:0000256" key="4">
    <source>
        <dbReference type="ARBA" id="ARBA00011340"/>
    </source>
</evidence>
<dbReference type="PANTHER" id="PTHR12652">
    <property type="entry name" value="PEROXISOMAL BIOGENESIS FACTOR 11"/>
    <property type="match status" value="1"/>
</dbReference>
<accession>A0A8X8YS47</accession>
<comment type="subcellular location">
    <subcellularLocation>
        <location evidence="2">Peroxisome membrane</location>
        <topology evidence="2">Multi-pass membrane protein</topology>
    </subcellularLocation>
</comment>
<keyword evidence="6" id="KW-0472">Membrane</keyword>
<keyword evidence="5" id="KW-0962">Peroxisome biogenesis</keyword>
<gene>
    <name evidence="9" type="ORF">SASPL_102909</name>
</gene>
<evidence type="ECO:0000313" key="10">
    <source>
        <dbReference type="Proteomes" id="UP000298416"/>
    </source>
</evidence>
<evidence type="ECO:0008006" key="11">
    <source>
        <dbReference type="Google" id="ProtNLM"/>
    </source>
</evidence>
<comment type="similarity">
    <text evidence="3">Belongs to the peroxin-11 family.</text>
</comment>
<dbReference type="GO" id="GO:0042802">
    <property type="term" value="F:identical protein binding"/>
    <property type="evidence" value="ECO:0007669"/>
    <property type="project" value="UniProtKB-ARBA"/>
</dbReference>
<evidence type="ECO:0000256" key="2">
    <source>
        <dbReference type="ARBA" id="ARBA00004585"/>
    </source>
</evidence>
<dbReference type="InterPro" id="IPR008733">
    <property type="entry name" value="PEX11"/>
</dbReference>
<organism evidence="9">
    <name type="scientific">Salvia splendens</name>
    <name type="common">Scarlet sage</name>
    <dbReference type="NCBI Taxonomy" id="180675"/>
    <lineage>
        <taxon>Eukaryota</taxon>
        <taxon>Viridiplantae</taxon>
        <taxon>Streptophyta</taxon>
        <taxon>Embryophyta</taxon>
        <taxon>Tracheophyta</taxon>
        <taxon>Spermatophyta</taxon>
        <taxon>Magnoliopsida</taxon>
        <taxon>eudicotyledons</taxon>
        <taxon>Gunneridae</taxon>
        <taxon>Pentapetalae</taxon>
        <taxon>asterids</taxon>
        <taxon>lamiids</taxon>
        <taxon>Lamiales</taxon>
        <taxon>Lamiaceae</taxon>
        <taxon>Nepetoideae</taxon>
        <taxon>Mentheae</taxon>
        <taxon>Salviinae</taxon>
        <taxon>Salvia</taxon>
        <taxon>Salvia subgen. Calosphace</taxon>
        <taxon>core Calosphace</taxon>
    </lineage>
</organism>
<dbReference type="AlphaFoldDB" id="A0A8X8YS47"/>
<dbReference type="Pfam" id="PF05648">
    <property type="entry name" value="PEX11"/>
    <property type="match status" value="1"/>
</dbReference>
<dbReference type="GO" id="GO:0005778">
    <property type="term" value="C:peroxisomal membrane"/>
    <property type="evidence" value="ECO:0007669"/>
    <property type="project" value="UniProtKB-SubCell"/>
</dbReference>
<evidence type="ECO:0000313" key="9">
    <source>
        <dbReference type="EMBL" id="KAG6437978.1"/>
    </source>
</evidence>
<dbReference type="EMBL" id="PNBA02000001">
    <property type="protein sequence ID" value="KAG6437978.1"/>
    <property type="molecule type" value="Genomic_DNA"/>
</dbReference>
<evidence type="ECO:0000256" key="1">
    <source>
        <dbReference type="ARBA" id="ARBA00002503"/>
    </source>
</evidence>
<feature type="compositionally biased region" description="Pro residues" evidence="8">
    <location>
        <begin position="1"/>
        <end position="19"/>
    </location>
</feature>
<evidence type="ECO:0000256" key="8">
    <source>
        <dbReference type="SAM" id="MobiDB-lite"/>
    </source>
</evidence>
<evidence type="ECO:0000256" key="6">
    <source>
        <dbReference type="ARBA" id="ARBA00023136"/>
    </source>
</evidence>
<dbReference type="PANTHER" id="PTHR12652:SF50">
    <property type="entry name" value="PEROXIN 11"/>
    <property type="match status" value="1"/>
</dbReference>
<dbReference type="Proteomes" id="UP000298416">
    <property type="component" value="Unassembled WGS sequence"/>
</dbReference>
<evidence type="ECO:0000256" key="5">
    <source>
        <dbReference type="ARBA" id="ARBA00022593"/>
    </source>
</evidence>
<name>A0A8X8YS47_SALSN</name>
<feature type="region of interest" description="Disordered" evidence="8">
    <location>
        <begin position="1"/>
        <end position="23"/>
    </location>
</feature>
<comment type="function">
    <text evidence="1">Involved in peroxisomal proliferation. Promotes peroxisomal duplication, aggregation or elongation without fission.</text>
</comment>
<dbReference type="GO" id="GO:0016559">
    <property type="term" value="P:peroxisome fission"/>
    <property type="evidence" value="ECO:0007669"/>
    <property type="project" value="InterPro"/>
</dbReference>
<comment type="caution">
    <text evidence="9">The sequence shown here is derived from an EMBL/GenBank/DDBJ whole genome shotgun (WGS) entry which is preliminary data.</text>
</comment>
<keyword evidence="10" id="KW-1185">Reference proteome</keyword>
<keyword evidence="7" id="KW-0576">Peroxisome</keyword>
<reference evidence="9" key="1">
    <citation type="submission" date="2018-01" db="EMBL/GenBank/DDBJ databases">
        <authorList>
            <person name="Mao J.F."/>
        </authorList>
    </citation>
    <scope>NUCLEOTIDE SEQUENCE</scope>
    <source>
        <strain evidence="9">Huo1</strain>
        <tissue evidence="9">Leaf</tissue>
    </source>
</reference>
<evidence type="ECO:0000256" key="7">
    <source>
        <dbReference type="ARBA" id="ARBA00023140"/>
    </source>
</evidence>
<dbReference type="GO" id="GO:0044375">
    <property type="term" value="P:regulation of peroxisome size"/>
    <property type="evidence" value="ECO:0007669"/>
    <property type="project" value="UniProtKB-ARBA"/>
</dbReference>